<reference evidence="2" key="1">
    <citation type="submission" date="2020-02" db="EMBL/GenBank/DDBJ databases">
        <authorList>
            <person name="Gao J."/>
            <person name="Sun J."/>
        </authorList>
    </citation>
    <scope>NUCLEOTIDE SEQUENCE</scope>
    <source>
        <strain evidence="2">602-2</strain>
    </source>
</reference>
<dbReference type="InterPro" id="IPR036514">
    <property type="entry name" value="SGNH_hydro_sf"/>
</dbReference>
<dbReference type="InterPro" id="IPR051532">
    <property type="entry name" value="Ester_Hydrolysis_Enzymes"/>
</dbReference>
<dbReference type="GO" id="GO:0004622">
    <property type="term" value="F:phosphatidylcholine lysophospholipase activity"/>
    <property type="evidence" value="ECO:0007669"/>
    <property type="project" value="TreeGrafter"/>
</dbReference>
<dbReference type="PANTHER" id="PTHR30383">
    <property type="entry name" value="THIOESTERASE 1/PROTEASE 1/LYSOPHOSPHOLIPASE L1"/>
    <property type="match status" value="1"/>
</dbReference>
<feature type="domain" description="SGNH hydrolase-type esterase" evidence="1">
    <location>
        <begin position="43"/>
        <end position="203"/>
    </location>
</feature>
<name>A0A6G4QTP8_9CAUL</name>
<dbReference type="AlphaFoldDB" id="A0A6G4QTP8"/>
<comment type="caution">
    <text evidence="2">The sequence shown here is derived from an EMBL/GenBank/DDBJ whole genome shotgun (WGS) entry which is preliminary data.</text>
</comment>
<dbReference type="InterPro" id="IPR013830">
    <property type="entry name" value="SGNH_hydro"/>
</dbReference>
<dbReference type="SUPFAM" id="SSF52266">
    <property type="entry name" value="SGNH hydrolase"/>
    <property type="match status" value="1"/>
</dbReference>
<dbReference type="PANTHER" id="PTHR30383:SF24">
    <property type="entry name" value="THIOESTERASE 1_PROTEASE 1_LYSOPHOSPHOLIPASE L1"/>
    <property type="match status" value="1"/>
</dbReference>
<proteinExistence type="predicted"/>
<evidence type="ECO:0000313" key="2">
    <source>
        <dbReference type="EMBL" id="NGM49026.1"/>
    </source>
</evidence>
<protein>
    <submittedName>
        <fullName evidence="2">Arylesterase</fullName>
    </submittedName>
</protein>
<accession>A0A6G4QTP8</accession>
<sequence length="226" mass="23320">MKFADAHLPGRREILAGLLALPAGPVLAAPRVAVPPRQPVVTVLGDSITAGLGVRPGEAMPARLQAVLAARGLNVQVRAAGRNGDTSAGGLARLEAALGGDTAVCVVALGGNDLLQGLRPEATRANLRAILTRLRERRIPAAIAGINAPALLGADYARRFNAVYTDLARDFAAPLLPNLLAGVRGSRRYMQSDGIHPNAEGARVIAANLTPVVVQALARATQVAAR</sequence>
<dbReference type="RefSeq" id="WP_165256819.1">
    <property type="nucleotide sequence ID" value="NZ_JAAKGT010000002.1"/>
</dbReference>
<dbReference type="EMBL" id="JAAKGT010000002">
    <property type="protein sequence ID" value="NGM49026.1"/>
    <property type="molecule type" value="Genomic_DNA"/>
</dbReference>
<dbReference type="Pfam" id="PF13472">
    <property type="entry name" value="Lipase_GDSL_2"/>
    <property type="match status" value="1"/>
</dbReference>
<organism evidence="2">
    <name type="scientific">Caulobacter sp. 602-2</name>
    <dbReference type="NCBI Taxonomy" id="2710887"/>
    <lineage>
        <taxon>Bacteria</taxon>
        <taxon>Pseudomonadati</taxon>
        <taxon>Pseudomonadota</taxon>
        <taxon>Alphaproteobacteria</taxon>
        <taxon>Caulobacterales</taxon>
        <taxon>Caulobacteraceae</taxon>
        <taxon>Caulobacter</taxon>
    </lineage>
</organism>
<dbReference type="CDD" id="cd01822">
    <property type="entry name" value="Lysophospholipase_L1_like"/>
    <property type="match status" value="1"/>
</dbReference>
<evidence type="ECO:0000259" key="1">
    <source>
        <dbReference type="Pfam" id="PF13472"/>
    </source>
</evidence>
<dbReference type="Gene3D" id="3.40.50.1110">
    <property type="entry name" value="SGNH hydrolase"/>
    <property type="match status" value="1"/>
</dbReference>
<gene>
    <name evidence="2" type="ORF">G5B46_05345</name>
</gene>